<organism evidence="2">
    <name type="scientific">viral metagenome</name>
    <dbReference type="NCBI Taxonomy" id="1070528"/>
    <lineage>
        <taxon>unclassified sequences</taxon>
        <taxon>metagenomes</taxon>
        <taxon>organismal metagenomes</taxon>
    </lineage>
</organism>
<keyword evidence="1" id="KW-0472">Membrane</keyword>
<sequence length="81" mass="9099">MDIENDLELQENNLELQKMQITAIIALISDLSVQTNQLVKTISIVTSITLTQSNQLVKIILIVTSITLTLVICILIKMYIK</sequence>
<evidence type="ECO:0000256" key="1">
    <source>
        <dbReference type="SAM" id="Phobius"/>
    </source>
</evidence>
<dbReference type="AlphaFoldDB" id="A0A6C0EL05"/>
<keyword evidence="1" id="KW-0812">Transmembrane</keyword>
<name>A0A6C0EL05_9ZZZZ</name>
<protein>
    <submittedName>
        <fullName evidence="2">Uncharacterized protein</fullName>
    </submittedName>
</protein>
<proteinExistence type="predicted"/>
<keyword evidence="1" id="KW-1133">Transmembrane helix</keyword>
<evidence type="ECO:0000313" key="2">
    <source>
        <dbReference type="EMBL" id="QHT29846.1"/>
    </source>
</evidence>
<accession>A0A6C0EL05</accession>
<reference evidence="2" key="1">
    <citation type="journal article" date="2020" name="Nature">
        <title>Giant virus diversity and host interactions through global metagenomics.</title>
        <authorList>
            <person name="Schulz F."/>
            <person name="Roux S."/>
            <person name="Paez-Espino D."/>
            <person name="Jungbluth S."/>
            <person name="Walsh D.A."/>
            <person name="Denef V.J."/>
            <person name="McMahon K.D."/>
            <person name="Konstantinidis K.T."/>
            <person name="Eloe-Fadrosh E.A."/>
            <person name="Kyrpides N.C."/>
            <person name="Woyke T."/>
        </authorList>
    </citation>
    <scope>NUCLEOTIDE SEQUENCE</scope>
    <source>
        <strain evidence="2">GVMAG-M-3300009068-24</strain>
    </source>
</reference>
<feature type="transmembrane region" description="Helical" evidence="1">
    <location>
        <begin position="59"/>
        <end position="80"/>
    </location>
</feature>
<dbReference type="EMBL" id="MN738883">
    <property type="protein sequence ID" value="QHT29846.1"/>
    <property type="molecule type" value="Genomic_DNA"/>
</dbReference>